<keyword evidence="6" id="KW-0804">Transcription</keyword>
<evidence type="ECO:0000256" key="7">
    <source>
        <dbReference type="ARBA" id="ARBA00023242"/>
    </source>
</evidence>
<dbReference type="Pfam" id="PF00172">
    <property type="entry name" value="Zn_clus"/>
    <property type="match status" value="1"/>
</dbReference>
<dbReference type="InterPro" id="IPR001138">
    <property type="entry name" value="Zn2Cys6_DnaBD"/>
</dbReference>
<keyword evidence="4" id="KW-0805">Transcription regulation</keyword>
<dbReference type="CDD" id="cd12148">
    <property type="entry name" value="fungal_TF_MHR"/>
    <property type="match status" value="1"/>
</dbReference>
<keyword evidence="2" id="KW-0479">Metal-binding</keyword>
<accession>A0A084B325</accession>
<feature type="region of interest" description="Disordered" evidence="11">
    <location>
        <begin position="103"/>
        <end position="127"/>
    </location>
</feature>
<reference evidence="13 14" key="1">
    <citation type="journal article" date="2014" name="BMC Genomics">
        <title>Comparative genome sequencing reveals chemotype-specific gene clusters in the toxigenic black mold Stachybotrys.</title>
        <authorList>
            <person name="Semeiks J."/>
            <person name="Borek D."/>
            <person name="Otwinowski Z."/>
            <person name="Grishin N.V."/>
        </authorList>
    </citation>
    <scope>NUCLEOTIDE SEQUENCE [LARGE SCALE GENOMIC DNA]</scope>
    <source>
        <strain evidence="14">CBS 109288 / IBT 7711</strain>
    </source>
</reference>
<dbReference type="GO" id="GO:0000976">
    <property type="term" value="F:transcription cis-regulatory region binding"/>
    <property type="evidence" value="ECO:0007669"/>
    <property type="project" value="TreeGrafter"/>
</dbReference>
<dbReference type="GO" id="GO:0000981">
    <property type="term" value="F:DNA-binding transcription factor activity, RNA polymerase II-specific"/>
    <property type="evidence" value="ECO:0007669"/>
    <property type="project" value="InterPro"/>
</dbReference>
<dbReference type="AlphaFoldDB" id="A0A084B325"/>
<keyword evidence="3" id="KW-0862">Zinc</keyword>
<evidence type="ECO:0000313" key="13">
    <source>
        <dbReference type="EMBL" id="KEY71954.1"/>
    </source>
</evidence>
<comment type="similarity">
    <text evidence="8">Belongs to the prtT family.</text>
</comment>
<dbReference type="InterPro" id="IPR051089">
    <property type="entry name" value="prtT"/>
</dbReference>
<dbReference type="HOGENOM" id="CLU_021797_1_0_1"/>
<dbReference type="Gene3D" id="4.10.240.10">
    <property type="entry name" value="Zn(2)-C6 fungal-type DNA-binding domain"/>
    <property type="match status" value="1"/>
</dbReference>
<keyword evidence="14" id="KW-1185">Reference proteome</keyword>
<protein>
    <recommendedName>
        <fullName evidence="9">Transcriptional activator of proteases prtT</fullName>
    </recommendedName>
    <alternativeName>
        <fullName evidence="10">Zn(2)-C6 zinc finger-containing protein prtT</fullName>
    </alternativeName>
</protein>
<dbReference type="SUPFAM" id="SSF57701">
    <property type="entry name" value="Zn2/Cys6 DNA-binding domain"/>
    <property type="match status" value="1"/>
</dbReference>
<evidence type="ECO:0000256" key="8">
    <source>
        <dbReference type="ARBA" id="ARBA00038134"/>
    </source>
</evidence>
<evidence type="ECO:0000256" key="2">
    <source>
        <dbReference type="ARBA" id="ARBA00022723"/>
    </source>
</evidence>
<evidence type="ECO:0000256" key="9">
    <source>
        <dbReference type="ARBA" id="ARBA00041135"/>
    </source>
</evidence>
<dbReference type="PROSITE" id="PS50048">
    <property type="entry name" value="ZN2_CY6_FUNGAL_2"/>
    <property type="match status" value="1"/>
</dbReference>
<evidence type="ECO:0000259" key="12">
    <source>
        <dbReference type="PROSITE" id="PS50048"/>
    </source>
</evidence>
<evidence type="ECO:0000313" key="14">
    <source>
        <dbReference type="Proteomes" id="UP000028045"/>
    </source>
</evidence>
<evidence type="ECO:0000256" key="3">
    <source>
        <dbReference type="ARBA" id="ARBA00022833"/>
    </source>
</evidence>
<comment type="subcellular location">
    <subcellularLocation>
        <location evidence="1">Nucleus</location>
    </subcellularLocation>
</comment>
<name>A0A084B325_STACB</name>
<evidence type="ECO:0000256" key="11">
    <source>
        <dbReference type="SAM" id="MobiDB-lite"/>
    </source>
</evidence>
<feature type="compositionally biased region" description="Basic and acidic residues" evidence="11">
    <location>
        <begin position="61"/>
        <end position="70"/>
    </location>
</feature>
<feature type="domain" description="Zn(2)-C6 fungal-type" evidence="12">
    <location>
        <begin position="12"/>
        <end position="45"/>
    </location>
</feature>
<evidence type="ECO:0000256" key="4">
    <source>
        <dbReference type="ARBA" id="ARBA00023015"/>
    </source>
</evidence>
<dbReference type="PANTHER" id="PTHR31845:SF34">
    <property type="entry name" value="TRANSCRIPTIONAL ACTIVATOR OF PROTEASES PRTT"/>
    <property type="match status" value="1"/>
</dbReference>
<dbReference type="CDD" id="cd00067">
    <property type="entry name" value="GAL4"/>
    <property type="match status" value="1"/>
</dbReference>
<evidence type="ECO:0000256" key="5">
    <source>
        <dbReference type="ARBA" id="ARBA00023125"/>
    </source>
</evidence>
<dbReference type="EMBL" id="KL648114">
    <property type="protein sequence ID" value="KEY71954.1"/>
    <property type="molecule type" value="Genomic_DNA"/>
</dbReference>
<organism evidence="13 14">
    <name type="scientific">Stachybotrys chartarum (strain CBS 109288 / IBT 7711)</name>
    <name type="common">Toxic black mold</name>
    <name type="synonym">Stilbospora chartarum</name>
    <dbReference type="NCBI Taxonomy" id="1280523"/>
    <lineage>
        <taxon>Eukaryota</taxon>
        <taxon>Fungi</taxon>
        <taxon>Dikarya</taxon>
        <taxon>Ascomycota</taxon>
        <taxon>Pezizomycotina</taxon>
        <taxon>Sordariomycetes</taxon>
        <taxon>Hypocreomycetidae</taxon>
        <taxon>Hypocreales</taxon>
        <taxon>Stachybotryaceae</taxon>
        <taxon>Stachybotrys</taxon>
    </lineage>
</organism>
<keyword evidence="5" id="KW-0238">DNA-binding</keyword>
<proteinExistence type="inferred from homology"/>
<feature type="region of interest" description="Disordered" evidence="11">
    <location>
        <begin position="50"/>
        <end position="72"/>
    </location>
</feature>
<dbReference type="InterPro" id="IPR036864">
    <property type="entry name" value="Zn2-C6_fun-type_DNA-bd_sf"/>
</dbReference>
<gene>
    <name evidence="13" type="ORF">S7711_07103</name>
</gene>
<dbReference type="Proteomes" id="UP000028045">
    <property type="component" value="Unassembled WGS sequence"/>
</dbReference>
<evidence type="ECO:0000256" key="10">
    <source>
        <dbReference type="ARBA" id="ARBA00042461"/>
    </source>
</evidence>
<evidence type="ECO:0000256" key="1">
    <source>
        <dbReference type="ARBA" id="ARBA00004123"/>
    </source>
</evidence>
<dbReference type="PANTHER" id="PTHR31845">
    <property type="entry name" value="FINGER DOMAIN PROTEIN, PUTATIVE-RELATED"/>
    <property type="match status" value="1"/>
</dbReference>
<sequence length="595" mass="67089">MPPSRTGRASRACDLCRKYKTRCYASSNSRGPCLRCETLSQKCSLEHVADHGAPVSPGPPRDGHISDRQGVDPSYDASINNRLERLERTVALLVDRLDSRLDDIGDDRSHESVPPPNETRSSPDLDPAPVFLIRDAATNAGVHSPEQTTGNPRIRPDVIASGLVSLSTAHTLLHLFHFHYGRWVRFSEDASPEALLLNLRRSPMLLCSIFLIAVRHTTQELADRLAPSLFQESKRLVTASLLEVPQSIEFFQTCLILSLWSTTIGQVPLSIDSWLLTGYAIQQALASPHFVEVLKSTSYLSTNHLDLWFLWNHLCVAHLQYCVGTRRHALLNQTQIDRCVTFIKSNEATNYETRMGAEISLYWIIYTKCNGSHINLSETKHAFENWQHEWSSLFYEPRSQFLQMGFHFAYLMAYRQSLKSPTSVMHSSVLKEMIQHCRNIINLAIDTADERTRHLTDHIYHIITFSALTLCRIVHTYESKLRSANYNIADIDNLLFKLINWFRSIGLPCHVAHILGDILSAQFQKLRPAFQPAAATGTSAMIAESGVMSSAEDLFLPTDLSFYPNFIGSELFGIDVGMQNWPEWGPLHSDTDGSV</sequence>
<evidence type="ECO:0000256" key="6">
    <source>
        <dbReference type="ARBA" id="ARBA00023163"/>
    </source>
</evidence>
<dbReference type="OrthoDB" id="2595934at2759"/>
<dbReference type="PROSITE" id="PS00463">
    <property type="entry name" value="ZN2_CY6_FUNGAL_1"/>
    <property type="match status" value="1"/>
</dbReference>
<dbReference type="GO" id="GO:0005634">
    <property type="term" value="C:nucleus"/>
    <property type="evidence" value="ECO:0007669"/>
    <property type="project" value="UniProtKB-SubCell"/>
</dbReference>
<dbReference type="SMART" id="SM00066">
    <property type="entry name" value="GAL4"/>
    <property type="match status" value="1"/>
</dbReference>
<dbReference type="GO" id="GO:0008270">
    <property type="term" value="F:zinc ion binding"/>
    <property type="evidence" value="ECO:0007669"/>
    <property type="project" value="InterPro"/>
</dbReference>
<keyword evidence="7" id="KW-0539">Nucleus</keyword>